<evidence type="ECO:0000313" key="3">
    <source>
        <dbReference type="EMBL" id="AZQ40679.1"/>
    </source>
</evidence>
<sequence length="110" mass="11386">MDDGRAGRACRPAPDPEVPRRGILGCGRVAGRGAGDVVRELRDPKATLVLDDTQVIKKGDKSVGVAHQHCGVTGACTCRGHGHATVKGARRPGCPTPTPSPPSRSWASPC</sequence>
<dbReference type="EMBL" id="CP034539">
    <property type="protein sequence ID" value="AZQ40679.1"/>
    <property type="molecule type" value="Genomic_DNA"/>
</dbReference>
<reference evidence="3 4" key="1">
    <citation type="journal article" date="2019" name="Int. J. Syst. Evol. Microbiol.">
        <title>Streptomyces cyaneochromogenes sp. nov., a blue pigment-producing actinomycete from manganese-contaminated soil.</title>
        <authorList>
            <person name="Tang X."/>
            <person name="Zhao J."/>
            <person name="Li K."/>
            <person name="Chen Z."/>
            <person name="Sun Y."/>
            <person name="Gao J."/>
        </authorList>
    </citation>
    <scope>NUCLEOTIDE SEQUENCE [LARGE SCALE GENOMIC DNA]</scope>
    <source>
        <strain evidence="3 4">MK-45</strain>
    </source>
</reference>
<dbReference type="AlphaFoldDB" id="A0A3Q9F1P0"/>
<feature type="domain" description="Transposase IS701-like DDE" evidence="2">
    <location>
        <begin position="35"/>
        <end position="74"/>
    </location>
</feature>
<evidence type="ECO:0000256" key="1">
    <source>
        <dbReference type="SAM" id="MobiDB-lite"/>
    </source>
</evidence>
<accession>A0A3Q9F1P0</accession>
<keyword evidence="4" id="KW-1185">Reference proteome</keyword>
<gene>
    <name evidence="3" type="ORF">EJ357_30145</name>
</gene>
<evidence type="ECO:0000259" key="2">
    <source>
        <dbReference type="Pfam" id="PF13546"/>
    </source>
</evidence>
<dbReference type="OrthoDB" id="4337914at2"/>
<evidence type="ECO:0000313" key="4">
    <source>
        <dbReference type="Proteomes" id="UP000280298"/>
    </source>
</evidence>
<dbReference type="KEGG" id="scya:EJ357_30145"/>
<protein>
    <recommendedName>
        <fullName evidence="2">Transposase IS701-like DDE domain-containing protein</fullName>
    </recommendedName>
</protein>
<feature type="region of interest" description="Disordered" evidence="1">
    <location>
        <begin position="85"/>
        <end position="110"/>
    </location>
</feature>
<organism evidence="3 4">
    <name type="scientific">Streptomyces cyaneochromogenes</name>
    <dbReference type="NCBI Taxonomy" id="2496836"/>
    <lineage>
        <taxon>Bacteria</taxon>
        <taxon>Bacillati</taxon>
        <taxon>Actinomycetota</taxon>
        <taxon>Actinomycetes</taxon>
        <taxon>Kitasatosporales</taxon>
        <taxon>Streptomycetaceae</taxon>
        <taxon>Streptomyces</taxon>
    </lineage>
</organism>
<dbReference type="InterPro" id="IPR038721">
    <property type="entry name" value="IS701-like_DDE_dom"/>
</dbReference>
<proteinExistence type="predicted"/>
<dbReference type="Pfam" id="PF13546">
    <property type="entry name" value="DDE_5"/>
    <property type="match status" value="1"/>
</dbReference>
<name>A0A3Q9F1P0_9ACTN</name>
<dbReference type="Proteomes" id="UP000280298">
    <property type="component" value="Chromosome"/>
</dbReference>